<organism evidence="1 2">
    <name type="scientific">Lachnospira hominis</name>
    <name type="common">ex Liu et al. 2021</name>
    <dbReference type="NCBI Taxonomy" id="2763051"/>
    <lineage>
        <taxon>Bacteria</taxon>
        <taxon>Bacillati</taxon>
        <taxon>Bacillota</taxon>
        <taxon>Clostridia</taxon>
        <taxon>Lachnospirales</taxon>
        <taxon>Lachnospiraceae</taxon>
        <taxon>Lachnospira</taxon>
    </lineage>
</organism>
<proteinExistence type="predicted"/>
<evidence type="ECO:0000313" key="1">
    <source>
        <dbReference type="EMBL" id="MBC5680396.1"/>
    </source>
</evidence>
<dbReference type="Proteomes" id="UP000628463">
    <property type="component" value="Unassembled WGS sequence"/>
</dbReference>
<name>A0ABR7FYZ0_9FIRM</name>
<comment type="caution">
    <text evidence="1">The sequence shown here is derived from an EMBL/GenBank/DDBJ whole genome shotgun (WGS) entry which is preliminary data.</text>
</comment>
<reference evidence="1 2" key="1">
    <citation type="submission" date="2020-08" db="EMBL/GenBank/DDBJ databases">
        <title>Genome public.</title>
        <authorList>
            <person name="Liu C."/>
            <person name="Sun Q."/>
        </authorList>
    </citation>
    <scope>NUCLEOTIDE SEQUENCE [LARGE SCALE GENOMIC DNA]</scope>
    <source>
        <strain evidence="1 2">NSJ-43</strain>
    </source>
</reference>
<evidence type="ECO:0000313" key="2">
    <source>
        <dbReference type="Proteomes" id="UP000628463"/>
    </source>
</evidence>
<keyword evidence="2" id="KW-1185">Reference proteome</keyword>
<protein>
    <submittedName>
        <fullName evidence="1">Uncharacterized protein</fullName>
    </submittedName>
</protein>
<sequence>MKVQGNRYINNPEMIKNKVEKKTTVSQNIISEDDVKISDSARKLVETARDKVSDFQAMHFSSINGEIKEIPAEYKCENLFKLDLKAASISGEQSAFEGCLENQSEVFGKWLDENASEYLTEDEMKDLKEKINTMTADMDSLNAKEGYRGTSYESVFLLSASEAGLRKVNEMYVPEQLQAGFSDMIDEYVHFNDSARNSIMEKMTPDYMVVGIGSKTDQKLFCNEMKDRLNDYYGSRYELRNQPEAVESRVNNMLSKLQHMFGI</sequence>
<dbReference type="EMBL" id="JACOPD010000003">
    <property type="protein sequence ID" value="MBC5680396.1"/>
    <property type="molecule type" value="Genomic_DNA"/>
</dbReference>
<dbReference type="RefSeq" id="WP_186836449.1">
    <property type="nucleotide sequence ID" value="NZ_JACOPD010000003.1"/>
</dbReference>
<accession>A0ABR7FYZ0</accession>
<gene>
    <name evidence="1" type="ORF">H8S01_05395</name>
</gene>